<feature type="domain" description="Phospholipid/glycerol acyltransferase" evidence="5">
    <location>
        <begin position="301"/>
        <end position="425"/>
    </location>
</feature>
<dbReference type="Pfam" id="PF01553">
    <property type="entry name" value="Acyltransferase"/>
    <property type="match status" value="2"/>
</dbReference>
<name>A0A0N5B5T5_STREA</name>
<keyword evidence="3" id="KW-0012">Acyltransferase</keyword>
<evidence type="ECO:0000256" key="1">
    <source>
        <dbReference type="ARBA" id="ARBA00008655"/>
    </source>
</evidence>
<dbReference type="GO" id="GO:0005783">
    <property type="term" value="C:endoplasmic reticulum"/>
    <property type="evidence" value="ECO:0007669"/>
    <property type="project" value="TreeGrafter"/>
</dbReference>
<dbReference type="PANTHER" id="PTHR10983">
    <property type="entry name" value="1-ACYLGLYCEROL-3-PHOSPHATE ACYLTRANSFERASE-RELATED"/>
    <property type="match status" value="1"/>
</dbReference>
<evidence type="ECO:0000313" key="7">
    <source>
        <dbReference type="WBParaSite" id="SPAL_0000143000.2"/>
    </source>
</evidence>
<evidence type="ECO:0000256" key="2">
    <source>
        <dbReference type="ARBA" id="ARBA00022679"/>
    </source>
</evidence>
<dbReference type="SMART" id="SM00563">
    <property type="entry name" value="PlsC"/>
    <property type="match status" value="2"/>
</dbReference>
<protein>
    <submittedName>
        <fullName evidence="7">PlsC domain-containing protein</fullName>
    </submittedName>
</protein>
<feature type="transmembrane region" description="Helical" evidence="4">
    <location>
        <begin position="9"/>
        <end position="37"/>
    </location>
</feature>
<reference evidence="7" key="1">
    <citation type="submission" date="2017-02" db="UniProtKB">
        <authorList>
            <consortium name="WormBaseParasite"/>
        </authorList>
    </citation>
    <scope>IDENTIFICATION</scope>
</reference>
<dbReference type="GO" id="GO:0036149">
    <property type="term" value="P:phosphatidylinositol acyl-chain remodeling"/>
    <property type="evidence" value="ECO:0007669"/>
    <property type="project" value="TreeGrafter"/>
</dbReference>
<evidence type="ECO:0000259" key="5">
    <source>
        <dbReference type="SMART" id="SM00563"/>
    </source>
</evidence>
<keyword evidence="4" id="KW-0472">Membrane</keyword>
<feature type="domain" description="Phospholipid/glycerol acyltransferase" evidence="5">
    <location>
        <begin position="81"/>
        <end position="205"/>
    </location>
</feature>
<dbReference type="Proteomes" id="UP000046392">
    <property type="component" value="Unplaced"/>
</dbReference>
<evidence type="ECO:0000256" key="4">
    <source>
        <dbReference type="SAM" id="Phobius"/>
    </source>
</evidence>
<sequence length="609" mass="70756">MIIRRIKALLFVTLLFFSTFYGSIFVLFPFVFCVILAPGVWRFVADRAVAFWLTFPAALCEILFGINFFISGDEILSSEPAILIMNHRTRLDWMFLWNALYKINPWLLVTEKISLKSSLKNLVGFGWAMQCAGYLFLNREFGSDQKNMESAIKYYSKSGNNYQILLFPEGTDKGKTATEKSHDFAKKNGLPQYDNVLHPRTTGFEFILNTMKKYNYIGSIYDITVGYDEILQSEVELILSGRMPKNIHFDIKRYDVKDFIEYKEGKLSSTSDNCSDDGLLEILYGIKFTVTGDLISHTAPAIIIMNHRTRLDWLFFWNALYRMNPILLTTEKIILKFFLKLIPGAGYSMCCNAFIFLRRTFVKDQGSIDTILTYYRDTQNPYQILLFPEGTDKDDLGVSRSNAYADKFGLVKYNYVLHPRTTGFVHILKKLRELHYIDCVYDVTIGYADKIVQGEDDIVKLGVFPRNIHFDVERINVDDIEESDEGIESWLKNRWEEKEKKLENFYSGNNVESRTFHKDTKSTNYYKLTKQAKREMAMVIAFWILVVCSIFYLMITYIPVVIFFVVGILFFTSCQIFAGGIEFIMPKFVKSLDTYGDDERRTLKNEDLK</sequence>
<organism evidence="6 7">
    <name type="scientific">Strongyloides papillosus</name>
    <name type="common">Intestinal threadworm</name>
    <dbReference type="NCBI Taxonomy" id="174720"/>
    <lineage>
        <taxon>Eukaryota</taxon>
        <taxon>Metazoa</taxon>
        <taxon>Ecdysozoa</taxon>
        <taxon>Nematoda</taxon>
        <taxon>Chromadorea</taxon>
        <taxon>Rhabditida</taxon>
        <taxon>Tylenchina</taxon>
        <taxon>Panagrolaimomorpha</taxon>
        <taxon>Strongyloidoidea</taxon>
        <taxon>Strongyloididae</taxon>
        <taxon>Strongyloides</taxon>
    </lineage>
</organism>
<proteinExistence type="inferred from homology"/>
<keyword evidence="6" id="KW-1185">Reference proteome</keyword>
<dbReference type="InterPro" id="IPR002123">
    <property type="entry name" value="Plipid/glycerol_acylTrfase"/>
</dbReference>
<feature type="transmembrane region" description="Helical" evidence="4">
    <location>
        <begin position="561"/>
        <end position="581"/>
    </location>
</feature>
<comment type="similarity">
    <text evidence="1">Belongs to the 1-acyl-sn-glycerol-3-phosphate acyltransferase family.</text>
</comment>
<dbReference type="GO" id="GO:0016746">
    <property type="term" value="F:acyltransferase activity"/>
    <property type="evidence" value="ECO:0007669"/>
    <property type="project" value="UniProtKB-KW"/>
</dbReference>
<keyword evidence="2" id="KW-0808">Transferase</keyword>
<evidence type="ECO:0000313" key="6">
    <source>
        <dbReference type="Proteomes" id="UP000046392"/>
    </source>
</evidence>
<dbReference type="CDD" id="cd07990">
    <property type="entry name" value="LPLAT_LCLAT1-like"/>
    <property type="match status" value="2"/>
</dbReference>
<feature type="transmembrane region" description="Helical" evidence="4">
    <location>
        <begin position="49"/>
        <end position="70"/>
    </location>
</feature>
<accession>A0A0N5B5T5</accession>
<evidence type="ECO:0000256" key="3">
    <source>
        <dbReference type="ARBA" id="ARBA00023315"/>
    </source>
</evidence>
<dbReference type="PANTHER" id="PTHR10983:SF16">
    <property type="entry name" value="LYSOCARDIOLIPIN ACYLTRANSFERASE 1"/>
    <property type="match status" value="1"/>
</dbReference>
<dbReference type="InterPro" id="IPR032098">
    <property type="entry name" value="Acyltransf_C"/>
</dbReference>
<keyword evidence="4" id="KW-0812">Transmembrane</keyword>
<dbReference type="SUPFAM" id="SSF69593">
    <property type="entry name" value="Glycerol-3-phosphate (1)-acyltransferase"/>
    <property type="match status" value="2"/>
</dbReference>
<dbReference type="Pfam" id="PF16076">
    <property type="entry name" value="Acyltransf_C"/>
    <property type="match status" value="1"/>
</dbReference>
<dbReference type="AlphaFoldDB" id="A0A0N5B5T5"/>
<feature type="transmembrane region" description="Helical" evidence="4">
    <location>
        <begin position="536"/>
        <end position="555"/>
    </location>
</feature>
<keyword evidence="4" id="KW-1133">Transmembrane helix</keyword>
<dbReference type="WBParaSite" id="SPAL_0000143000.2">
    <property type="protein sequence ID" value="SPAL_0000143000.2"/>
    <property type="gene ID" value="SPAL_0000143000"/>
</dbReference>
<dbReference type="STRING" id="174720.A0A0N5B5T5"/>